<keyword evidence="7" id="KW-0998">Cell outer membrane</keyword>
<evidence type="ECO:0000256" key="4">
    <source>
        <dbReference type="ARBA" id="ARBA00022452"/>
    </source>
</evidence>
<gene>
    <name evidence="9" type="ORF">H6A31_03190</name>
</gene>
<evidence type="ECO:0000313" key="9">
    <source>
        <dbReference type="EMBL" id="MBM6757700.1"/>
    </source>
</evidence>
<evidence type="ECO:0000256" key="5">
    <source>
        <dbReference type="ARBA" id="ARBA00022692"/>
    </source>
</evidence>
<dbReference type="InterPro" id="IPR003423">
    <property type="entry name" value="OMP_efflux"/>
</dbReference>
<dbReference type="Proteomes" id="UP000703295">
    <property type="component" value="Unassembled WGS sequence"/>
</dbReference>
<dbReference type="Pfam" id="PF02321">
    <property type="entry name" value="OEP"/>
    <property type="match status" value="2"/>
</dbReference>
<evidence type="ECO:0000256" key="6">
    <source>
        <dbReference type="ARBA" id="ARBA00023136"/>
    </source>
</evidence>
<evidence type="ECO:0000256" key="1">
    <source>
        <dbReference type="ARBA" id="ARBA00004442"/>
    </source>
</evidence>
<evidence type="ECO:0000256" key="3">
    <source>
        <dbReference type="ARBA" id="ARBA00022448"/>
    </source>
</evidence>
<organism evidence="9 10">
    <name type="scientific">Bacteroides mediterraneensis</name>
    <dbReference type="NCBI Taxonomy" id="1841856"/>
    <lineage>
        <taxon>Bacteria</taxon>
        <taxon>Pseudomonadati</taxon>
        <taxon>Bacteroidota</taxon>
        <taxon>Bacteroidia</taxon>
        <taxon>Bacteroidales</taxon>
        <taxon>Bacteroidaceae</taxon>
        <taxon>Bacteroides</taxon>
    </lineage>
</organism>
<evidence type="ECO:0000256" key="8">
    <source>
        <dbReference type="SAM" id="SignalP"/>
    </source>
</evidence>
<sequence length="447" mass="50518">MKRNLKSLAVLTFSLLATHALQAQEAWDLTRCIEYAVAHNLTVKQQEAARDKSAVELNTAKWSRLPDLNGSASHSFNFGRSLQANNTYQSINTQNTGFNLSTSVPLFTGMQIPNNIALSKLNLQAATEDLNKAKEDISIQVTSSYLQVLFNEELVKIARQQVELSQEMLTQKEAYFQNGKASEAELYEAKSRVAQDQLSLVQTENDYRLSLLDLSQLLELPSPEDFRIVSPDIQPEQLFGTLTSPTDIYNQALLIKPSIKAAQYRLQGAARSIRIAQSAYYPQLSFGAGLSTSYYNMSGRENSSFHSQLRDNFSQYLGFSLSIPIFNRLSTRNRVRTARLEQTTLSWQLEESKKALYKEIQQAYYNAVNAESKYQSSQTADEAAEASFKLMKEKYANGKANATEYNEARTNWMKAVSDCVQAKYDYLFRTKILDFYQGIPLTLDKAK</sequence>
<name>A0ABS2ESR2_9BACE</name>
<comment type="subcellular location">
    <subcellularLocation>
        <location evidence="1">Cell outer membrane</location>
    </subcellularLocation>
</comment>
<evidence type="ECO:0000313" key="10">
    <source>
        <dbReference type="Proteomes" id="UP000703295"/>
    </source>
</evidence>
<feature type="chain" id="PRO_5046230715" evidence="8">
    <location>
        <begin position="24"/>
        <end position="447"/>
    </location>
</feature>
<accession>A0ABS2ESR2</accession>
<dbReference type="InterPro" id="IPR051906">
    <property type="entry name" value="TolC-like"/>
</dbReference>
<reference evidence="9 10" key="1">
    <citation type="journal article" date="2021" name="Sci. Rep.">
        <title>The distribution of antibiotic resistance genes in chicken gut microbiota commensals.</title>
        <authorList>
            <person name="Juricova H."/>
            <person name="Matiasovicova J."/>
            <person name="Kubasova T."/>
            <person name="Cejkova D."/>
            <person name="Rychlik I."/>
        </authorList>
    </citation>
    <scope>NUCLEOTIDE SEQUENCE [LARGE SCALE GENOMIC DNA]</scope>
    <source>
        <strain evidence="9 10">An801</strain>
    </source>
</reference>
<dbReference type="SUPFAM" id="SSF56954">
    <property type="entry name" value="Outer membrane efflux proteins (OEP)"/>
    <property type="match status" value="1"/>
</dbReference>
<dbReference type="EMBL" id="JACJJW010000005">
    <property type="protein sequence ID" value="MBM6757700.1"/>
    <property type="molecule type" value="Genomic_DNA"/>
</dbReference>
<keyword evidence="5" id="KW-0812">Transmembrane</keyword>
<evidence type="ECO:0000256" key="7">
    <source>
        <dbReference type="ARBA" id="ARBA00023237"/>
    </source>
</evidence>
<dbReference type="PANTHER" id="PTHR30026">
    <property type="entry name" value="OUTER MEMBRANE PROTEIN TOLC"/>
    <property type="match status" value="1"/>
</dbReference>
<comment type="similarity">
    <text evidence="2">Belongs to the outer membrane factor (OMF) (TC 1.B.17) family.</text>
</comment>
<keyword evidence="8" id="KW-0732">Signal</keyword>
<dbReference type="Gene3D" id="1.20.1600.10">
    <property type="entry name" value="Outer membrane efflux proteins (OEP)"/>
    <property type="match status" value="1"/>
</dbReference>
<protein>
    <submittedName>
        <fullName evidence="9">TolC family protein</fullName>
    </submittedName>
</protein>
<keyword evidence="10" id="KW-1185">Reference proteome</keyword>
<feature type="signal peptide" evidence="8">
    <location>
        <begin position="1"/>
        <end position="23"/>
    </location>
</feature>
<keyword evidence="4" id="KW-1134">Transmembrane beta strand</keyword>
<dbReference type="RefSeq" id="WP_204474680.1">
    <property type="nucleotide sequence ID" value="NZ_JACJJW010000005.1"/>
</dbReference>
<evidence type="ECO:0000256" key="2">
    <source>
        <dbReference type="ARBA" id="ARBA00007613"/>
    </source>
</evidence>
<keyword evidence="3" id="KW-0813">Transport</keyword>
<proteinExistence type="inferred from homology"/>
<comment type="caution">
    <text evidence="9">The sequence shown here is derived from an EMBL/GenBank/DDBJ whole genome shotgun (WGS) entry which is preliminary data.</text>
</comment>
<keyword evidence="6" id="KW-0472">Membrane</keyword>
<dbReference type="PANTHER" id="PTHR30026:SF20">
    <property type="entry name" value="OUTER MEMBRANE PROTEIN TOLC"/>
    <property type="match status" value="1"/>
</dbReference>